<name>A0A0D7AII7_9AGAR</name>
<dbReference type="InterPro" id="IPR040520">
    <property type="entry name" value="Importin_rep_3"/>
</dbReference>
<dbReference type="PANTHER" id="PTHR12363:SF33">
    <property type="entry name" value="IMPORTIN-13"/>
    <property type="match status" value="1"/>
</dbReference>
<comment type="subcellular location">
    <subcellularLocation>
        <location evidence="1">Nucleus</location>
    </subcellularLocation>
</comment>
<dbReference type="PANTHER" id="PTHR12363">
    <property type="entry name" value="TRANSPORTIN 3 AND IMPORTIN 13"/>
    <property type="match status" value="1"/>
</dbReference>
<dbReference type="OrthoDB" id="2016913at2759"/>
<sequence length="1038" mass="114186">MDFLPILPPDDVQRVTQLILHMTTRASSDEVKAMEREILVMQQPVEAWGLVIPLLNHESPAVQFFGAHTAQVKITRDWEQIPPDAMVPIRDLMIQLTAHALATAKPKMTTRKLFVALSSLALRLVPWQSGSSTRWPDWILSCVTAFSSRGAPAVEIHEFFAIIAEDISTADMIQRSRMQVRQSMHDASDMVVQSITRSLASPHADEIAAATGTLQAWLQFLRADQLTPLIAPLIALLDPFEADRQTVREDSTAFVAASDALQEILSRSPLADGSGTKSLTEPLLFWLEEVGSRVVDLTVQGDDRVSEASHSLCKLLCSLGDHSTSYFAINMAENNKVVEFSPTVSRTKAHLTQLFLKILLAYTGLPGYYGIDEEDSEMTLGFWYLFQEALWATDYGDGDGFEGEDEDTMAADSSTPKGDSEQVKMSRVVYRELIQVLRRKVMFPTQCTWAKDQVERFSTYRRDIGDTLINAYYILRDEMLECYINDAAQQLAAGLPQWEIVEADLHCLAAIEESVPMDQSPSLARVFGDEILGRVAAVATSSGTERLRRTMVVLIGAYSNWFANRLASTSTPLLLASLDFVVTALIDPTSSTSTLSLQAANALRSLCDANRASLAPHIASFGQLHASSDKIPDTEKPKVLQSIASVIQAVPLNEEIVPVEAITDPIVQKLAEALQSSSALPDEARAVIILQLETLSGVAKGLTLTDELGRIDDDETKEQAKIIDMAREDPRMVNLRHRIYEAIRVTMELWSLDAGVCTALIDLCKAITSLPSDTTILTLPAAPLLQLVCFATQRQVTASWLSLAAILIGQMSSRSFFGKREGDAEATELITQLLPVLLQNALGFLGQPNAMRENPDIVQEFFGCMNRVAQDFAGVFYSIPAPAFDALVQCSVTALSLQERYSLVAACNFLNVFINRSSIRGVRKEQQAAFMQQHGRAIMKAIMEGFCGITPLSTTQNLIELLSTCLYRCPEQSKAWLTEVLYAVDFVQSKAGREAKDKFIGAVVGSRSTRGTREAAQQFSLVARGLEGTNFGYTSVSV</sequence>
<dbReference type="SUPFAM" id="SSF48371">
    <property type="entry name" value="ARM repeat"/>
    <property type="match status" value="1"/>
</dbReference>
<evidence type="ECO:0000313" key="6">
    <source>
        <dbReference type="Proteomes" id="UP000054144"/>
    </source>
</evidence>
<comment type="similarity">
    <text evidence="2">Belongs to the importin beta family.</text>
</comment>
<dbReference type="InterPro" id="IPR040709">
    <property type="entry name" value="Importin_rep_1"/>
</dbReference>
<dbReference type="GO" id="GO:0006606">
    <property type="term" value="P:protein import into nucleus"/>
    <property type="evidence" value="ECO:0007669"/>
    <property type="project" value="TreeGrafter"/>
</dbReference>
<dbReference type="EMBL" id="KN881675">
    <property type="protein sequence ID" value="KIY50663.1"/>
    <property type="molecule type" value="Genomic_DNA"/>
</dbReference>
<evidence type="ECO:0000256" key="4">
    <source>
        <dbReference type="ARBA" id="ARBA00023242"/>
    </source>
</evidence>
<gene>
    <name evidence="5" type="ORF">FISHEDRAFT_38663</name>
</gene>
<reference evidence="5 6" key="1">
    <citation type="journal article" date="2015" name="Fungal Genet. Biol.">
        <title>Evolution of novel wood decay mechanisms in Agaricales revealed by the genome sequences of Fistulina hepatica and Cylindrobasidium torrendii.</title>
        <authorList>
            <person name="Floudas D."/>
            <person name="Held B.W."/>
            <person name="Riley R."/>
            <person name="Nagy L.G."/>
            <person name="Koehler G."/>
            <person name="Ransdell A.S."/>
            <person name="Younus H."/>
            <person name="Chow J."/>
            <person name="Chiniquy J."/>
            <person name="Lipzen A."/>
            <person name="Tritt A."/>
            <person name="Sun H."/>
            <person name="Haridas S."/>
            <person name="LaButti K."/>
            <person name="Ohm R.A."/>
            <person name="Kues U."/>
            <person name="Blanchette R.A."/>
            <person name="Grigoriev I.V."/>
            <person name="Minto R.E."/>
            <person name="Hibbett D.S."/>
        </authorList>
    </citation>
    <scope>NUCLEOTIDE SEQUENCE [LARGE SCALE GENOMIC DNA]</scope>
    <source>
        <strain evidence="5 6">ATCC 64428</strain>
    </source>
</reference>
<evidence type="ECO:0000256" key="3">
    <source>
        <dbReference type="ARBA" id="ARBA00022448"/>
    </source>
</evidence>
<dbReference type="Proteomes" id="UP000054144">
    <property type="component" value="Unassembled WGS sequence"/>
</dbReference>
<organism evidence="5 6">
    <name type="scientific">Fistulina hepatica ATCC 64428</name>
    <dbReference type="NCBI Taxonomy" id="1128425"/>
    <lineage>
        <taxon>Eukaryota</taxon>
        <taxon>Fungi</taxon>
        <taxon>Dikarya</taxon>
        <taxon>Basidiomycota</taxon>
        <taxon>Agaricomycotina</taxon>
        <taxon>Agaricomycetes</taxon>
        <taxon>Agaricomycetidae</taxon>
        <taxon>Agaricales</taxon>
        <taxon>Fistulinaceae</taxon>
        <taxon>Fistulina</taxon>
    </lineage>
</organism>
<evidence type="ECO:0000256" key="2">
    <source>
        <dbReference type="ARBA" id="ARBA00007991"/>
    </source>
</evidence>
<dbReference type="InterPro" id="IPR051345">
    <property type="entry name" value="Importin_beta-like_NTR"/>
</dbReference>
<evidence type="ECO:0000313" key="5">
    <source>
        <dbReference type="EMBL" id="KIY50663.1"/>
    </source>
</evidence>
<dbReference type="Pfam" id="PF18773">
    <property type="entry name" value="Importin_rep"/>
    <property type="match status" value="1"/>
</dbReference>
<dbReference type="GO" id="GO:0005737">
    <property type="term" value="C:cytoplasm"/>
    <property type="evidence" value="ECO:0007669"/>
    <property type="project" value="TreeGrafter"/>
</dbReference>
<dbReference type="AlphaFoldDB" id="A0A0D7AII7"/>
<dbReference type="GO" id="GO:0005634">
    <property type="term" value="C:nucleus"/>
    <property type="evidence" value="ECO:0007669"/>
    <property type="project" value="UniProtKB-SubCell"/>
</dbReference>
<evidence type="ECO:0000256" key="1">
    <source>
        <dbReference type="ARBA" id="ARBA00004123"/>
    </source>
</evidence>
<proteinExistence type="inferred from homology"/>
<keyword evidence="4" id="KW-0539">Nucleus</keyword>
<keyword evidence="3" id="KW-0813">Transport</keyword>
<keyword evidence="6" id="KW-1185">Reference proteome</keyword>
<dbReference type="InterPro" id="IPR016024">
    <property type="entry name" value="ARM-type_fold"/>
</dbReference>
<dbReference type="InterPro" id="IPR011989">
    <property type="entry name" value="ARM-like"/>
</dbReference>
<dbReference type="Gene3D" id="1.25.10.10">
    <property type="entry name" value="Leucine-rich Repeat Variant"/>
    <property type="match status" value="1"/>
</dbReference>
<accession>A0A0D7AII7</accession>
<dbReference type="Pfam" id="PF18806">
    <property type="entry name" value="Importin_rep_3"/>
    <property type="match status" value="1"/>
</dbReference>
<protein>
    <submittedName>
        <fullName evidence="5">ARM repeat-containing protein</fullName>
    </submittedName>
</protein>